<dbReference type="PROSITE" id="PS00138">
    <property type="entry name" value="SUBTILASE_SER"/>
    <property type="match status" value="1"/>
</dbReference>
<dbReference type="InterPro" id="IPR000209">
    <property type="entry name" value="Peptidase_S8/S53_dom"/>
</dbReference>
<keyword evidence="2 5" id="KW-0645">Protease</keyword>
<reference evidence="9 10" key="1">
    <citation type="submission" date="2023-11" db="EMBL/GenBank/DDBJ databases">
        <title>Peredibacter starrii A3.12.</title>
        <authorList>
            <person name="Mitchell R.J."/>
        </authorList>
    </citation>
    <scope>NUCLEOTIDE SEQUENCE [LARGE SCALE GENOMIC DNA]</scope>
    <source>
        <strain evidence="9 10">A3.12</strain>
    </source>
</reference>
<organism evidence="9 10">
    <name type="scientific">Peredibacter starrii</name>
    <dbReference type="NCBI Taxonomy" id="28202"/>
    <lineage>
        <taxon>Bacteria</taxon>
        <taxon>Pseudomonadati</taxon>
        <taxon>Bdellovibrionota</taxon>
        <taxon>Bacteriovoracia</taxon>
        <taxon>Bacteriovoracales</taxon>
        <taxon>Bacteriovoracaceae</taxon>
        <taxon>Peredibacter</taxon>
    </lineage>
</organism>
<dbReference type="RefSeq" id="WP_321391302.1">
    <property type="nucleotide sequence ID" value="NZ_CP139487.1"/>
</dbReference>
<evidence type="ECO:0000256" key="4">
    <source>
        <dbReference type="ARBA" id="ARBA00022825"/>
    </source>
</evidence>
<feature type="chain" id="PRO_5043780307" evidence="7">
    <location>
        <begin position="18"/>
        <end position="963"/>
    </location>
</feature>
<feature type="domain" description="Peptidase S8/S53" evidence="8">
    <location>
        <begin position="81"/>
        <end position="344"/>
    </location>
</feature>
<dbReference type="InterPro" id="IPR022398">
    <property type="entry name" value="Peptidase_S8_His-AS"/>
</dbReference>
<feature type="signal peptide" evidence="7">
    <location>
        <begin position="1"/>
        <end position="17"/>
    </location>
</feature>
<dbReference type="PANTHER" id="PTHR43806:SF11">
    <property type="entry name" value="CEREVISIN-RELATED"/>
    <property type="match status" value="1"/>
</dbReference>
<dbReference type="PROSITE" id="PS00137">
    <property type="entry name" value="SUBTILASE_HIS"/>
    <property type="match status" value="1"/>
</dbReference>
<protein>
    <submittedName>
        <fullName evidence="9">S8 family peptidase</fullName>
        <ecNumber evidence="9">3.4.-.-</ecNumber>
    </submittedName>
</protein>
<sequence>MKKLLYAFLLTSFAAQAVIIPVDKSERLVEDELFAYQWGLVNQGQTLIREKDDIHNLPMQGVANKDIGYRSLINNKFSNRPIVAVLDSGVDLTHPELQGNLWKNEAECGKDPKVDNDGNKLAGDCHGWNFTEAMDSDEAKDPSDIDGHGTHIAGIIAAANNGLGMVGVVPNALIMPVKVMKDSDSDSQVSSAESFARGIIYAVDNGADVINMSLGWPRSMETKTLRDAVNYALSQGVVIVAAAGNNNSAEPLFPCAYDGVVCIAASTINGDYAGFSNYGGHVDGVAPGESILGLNPLFLEPDFFAVPGYELRSGTSQAAPFVAGLVAALKARNKEIKIDEVFARIYQAEPNPDKKKYTAGGDITWDIVNQEVTSSVVRPILKRIRQITFRVGSSDTKVAIPVRNFGVLSNEVIVRVESLSKSISIDSETQTIPSLRQGEFKDLLFNVKLNDFSLESSVDIKITIETNGEKRSFLNEIPVARDVTQEAKFKKSTFAFLDKPLPVGAIRNGEINSLLSTVESVIQSDKHEFFMRRILSGDTKKLELTLFSRKGDKYVQAPNLILVNDALNLVNFIRVDLNLDGKEDYLVHTLAEKDGKRFFVFSFYNEELKPLWPSFQDVKLNLDLFLASMNDLSFIKLNHGTLGKILVPAFFTEGQLPLVDQVLTSWDKQDMTRKNRLYYLEPMSDSTLRVRSLTTKVWEEALKTELKSKWFDTVEVEQIMPTSKTDAEKGQIRALVSVGLGTKRQLFIHSFVVGSNTHGAKLPQLVLEPESVDPLLTVDANGLSVNGEVFFNIYDRTRAKLVATRGESQVNEFIFKHETESDLIAGHIASFEKGQNRFTVFQSREELIAVTTGNISKRTTRPKLRYSFLSQKFLSEMYFPVTYKRNGTLSPALYVDSTAMTGNRIYLFEEQNGELVASVRNSIVVPSNCKALNPVYSAHSGTHEFVFLCLEDNAWVIRNYEMN</sequence>
<dbReference type="CDD" id="cd07473">
    <property type="entry name" value="Peptidases_S8_Subtilisin_like"/>
    <property type="match status" value="1"/>
</dbReference>
<gene>
    <name evidence="9" type="ORF">SOO65_14130</name>
</gene>
<dbReference type="GO" id="GO:0006508">
    <property type="term" value="P:proteolysis"/>
    <property type="evidence" value="ECO:0007669"/>
    <property type="project" value="UniProtKB-KW"/>
</dbReference>
<dbReference type="KEGG" id="psti:SOO65_14130"/>
<dbReference type="InterPro" id="IPR036852">
    <property type="entry name" value="Peptidase_S8/S53_dom_sf"/>
</dbReference>
<feature type="active site" description="Charge relay system" evidence="5">
    <location>
        <position position="316"/>
    </location>
</feature>
<keyword evidence="7" id="KW-0732">Signal</keyword>
<dbReference type="InterPro" id="IPR015500">
    <property type="entry name" value="Peptidase_S8_subtilisin-rel"/>
</dbReference>
<evidence type="ECO:0000256" key="1">
    <source>
        <dbReference type="ARBA" id="ARBA00011073"/>
    </source>
</evidence>
<keyword evidence="4 5" id="KW-0720">Serine protease</keyword>
<dbReference type="InterPro" id="IPR023828">
    <property type="entry name" value="Peptidase_S8_Ser-AS"/>
</dbReference>
<dbReference type="Pfam" id="PF00082">
    <property type="entry name" value="Peptidase_S8"/>
    <property type="match status" value="1"/>
</dbReference>
<dbReference type="Gene3D" id="3.40.50.200">
    <property type="entry name" value="Peptidase S8/S53 domain"/>
    <property type="match status" value="1"/>
</dbReference>
<dbReference type="PROSITE" id="PS51892">
    <property type="entry name" value="SUBTILASE"/>
    <property type="match status" value="1"/>
</dbReference>
<evidence type="ECO:0000259" key="8">
    <source>
        <dbReference type="Pfam" id="PF00082"/>
    </source>
</evidence>
<comment type="similarity">
    <text evidence="1 5 6">Belongs to the peptidase S8 family.</text>
</comment>
<dbReference type="PROSITE" id="PS00136">
    <property type="entry name" value="SUBTILASE_ASP"/>
    <property type="match status" value="1"/>
</dbReference>
<dbReference type="InterPro" id="IPR023827">
    <property type="entry name" value="Peptidase_S8_Asp-AS"/>
</dbReference>
<dbReference type="SUPFAM" id="SSF52743">
    <property type="entry name" value="Subtilisin-like"/>
    <property type="match status" value="1"/>
</dbReference>
<feature type="active site" description="Charge relay system" evidence="5">
    <location>
        <position position="148"/>
    </location>
</feature>
<evidence type="ECO:0000256" key="7">
    <source>
        <dbReference type="SAM" id="SignalP"/>
    </source>
</evidence>
<dbReference type="InterPro" id="IPR034204">
    <property type="entry name" value="PfSUB1-like_cat_dom"/>
</dbReference>
<dbReference type="InterPro" id="IPR050131">
    <property type="entry name" value="Peptidase_S8_subtilisin-like"/>
</dbReference>
<dbReference type="PRINTS" id="PR00723">
    <property type="entry name" value="SUBTILISIN"/>
</dbReference>
<keyword evidence="10" id="KW-1185">Reference proteome</keyword>
<proteinExistence type="inferred from homology"/>
<evidence type="ECO:0000256" key="5">
    <source>
        <dbReference type="PROSITE-ProRule" id="PRU01240"/>
    </source>
</evidence>
<dbReference type="Proteomes" id="UP001324634">
    <property type="component" value="Chromosome"/>
</dbReference>
<dbReference type="PANTHER" id="PTHR43806">
    <property type="entry name" value="PEPTIDASE S8"/>
    <property type="match status" value="1"/>
</dbReference>
<dbReference type="EC" id="3.4.-.-" evidence="9"/>
<evidence type="ECO:0000313" key="10">
    <source>
        <dbReference type="Proteomes" id="UP001324634"/>
    </source>
</evidence>
<evidence type="ECO:0000256" key="6">
    <source>
        <dbReference type="RuleBase" id="RU003355"/>
    </source>
</evidence>
<evidence type="ECO:0000256" key="2">
    <source>
        <dbReference type="ARBA" id="ARBA00022670"/>
    </source>
</evidence>
<evidence type="ECO:0000256" key="3">
    <source>
        <dbReference type="ARBA" id="ARBA00022801"/>
    </source>
</evidence>
<keyword evidence="3 5" id="KW-0378">Hydrolase</keyword>
<evidence type="ECO:0000313" key="9">
    <source>
        <dbReference type="EMBL" id="WPU63829.1"/>
    </source>
</evidence>
<accession>A0AAX4HKR3</accession>
<name>A0AAX4HKR3_9BACT</name>
<dbReference type="AlphaFoldDB" id="A0AAX4HKR3"/>
<dbReference type="GO" id="GO:0004252">
    <property type="term" value="F:serine-type endopeptidase activity"/>
    <property type="evidence" value="ECO:0007669"/>
    <property type="project" value="UniProtKB-UniRule"/>
</dbReference>
<dbReference type="EMBL" id="CP139487">
    <property type="protein sequence ID" value="WPU63829.1"/>
    <property type="molecule type" value="Genomic_DNA"/>
</dbReference>
<feature type="active site" description="Charge relay system" evidence="5">
    <location>
        <position position="87"/>
    </location>
</feature>